<dbReference type="HOGENOM" id="CLU_2043762_0_0_1"/>
<gene>
    <name evidence="1" type="ORF">SERLADRAFT_466795</name>
</gene>
<organism>
    <name type="scientific">Serpula lacrymans var. lacrymans (strain S7.9)</name>
    <name type="common">Dry rot fungus</name>
    <dbReference type="NCBI Taxonomy" id="578457"/>
    <lineage>
        <taxon>Eukaryota</taxon>
        <taxon>Fungi</taxon>
        <taxon>Dikarya</taxon>
        <taxon>Basidiomycota</taxon>
        <taxon>Agaricomycotina</taxon>
        <taxon>Agaricomycetes</taxon>
        <taxon>Agaricomycetidae</taxon>
        <taxon>Boletales</taxon>
        <taxon>Coniophorineae</taxon>
        <taxon>Serpulaceae</taxon>
        <taxon>Serpula</taxon>
    </lineage>
</organism>
<dbReference type="KEGG" id="sla:SERLADRAFT_466795"/>
<dbReference type="Proteomes" id="UP000008064">
    <property type="component" value="Unassembled WGS sequence"/>
</dbReference>
<dbReference type="AlphaFoldDB" id="F8NUY8"/>
<dbReference type="EMBL" id="GL945433">
    <property type="protein sequence ID" value="EGO25943.1"/>
    <property type="molecule type" value="Genomic_DNA"/>
</dbReference>
<evidence type="ECO:0000313" key="1">
    <source>
        <dbReference type="EMBL" id="EGO25943.1"/>
    </source>
</evidence>
<accession>F8NUY8</accession>
<dbReference type="RefSeq" id="XP_007318065.1">
    <property type="nucleotide sequence ID" value="XM_007318003.1"/>
</dbReference>
<proteinExistence type="predicted"/>
<protein>
    <submittedName>
        <fullName evidence="1">Uncharacterized protein</fullName>
    </submittedName>
</protein>
<feature type="non-terminal residue" evidence="1">
    <location>
        <position position="121"/>
    </location>
</feature>
<dbReference type="GeneID" id="18819127"/>
<dbReference type="OrthoDB" id="538223at2759"/>
<reference evidence="1" key="1">
    <citation type="submission" date="2011-04" db="EMBL/GenBank/DDBJ databases">
        <title>Evolution of plant cell wall degrading machinery underlies the functional diversity of forest fungi.</title>
        <authorList>
            <consortium name="US DOE Joint Genome Institute (JGI-PGF)"/>
            <person name="Eastwood D.C."/>
            <person name="Floudas D."/>
            <person name="Binder M."/>
            <person name="Majcherczyk A."/>
            <person name="Schneider P."/>
            <person name="Aerts A."/>
            <person name="Asiegbu F.O."/>
            <person name="Baker S.E."/>
            <person name="Barry K."/>
            <person name="Bendiksby M."/>
            <person name="Blumentritt M."/>
            <person name="Coutinho P.M."/>
            <person name="Cullen D."/>
            <person name="Cullen D."/>
            <person name="Gathman A."/>
            <person name="Goodell B."/>
            <person name="Henrissat B."/>
            <person name="Ihrmark K."/>
            <person name="Kauserud H."/>
            <person name="Kohler A."/>
            <person name="LaButti K."/>
            <person name="Lapidus A."/>
            <person name="Lavin J.L."/>
            <person name="Lee Y.-H."/>
            <person name="Lindquist E."/>
            <person name="Lilly W."/>
            <person name="Lucas S."/>
            <person name="Morin E."/>
            <person name="Murat C."/>
            <person name="Oguiza J.A."/>
            <person name="Park J."/>
            <person name="Pisabarro A.G."/>
            <person name="Riley R."/>
            <person name="Rosling A."/>
            <person name="Salamov A."/>
            <person name="Schmidt O."/>
            <person name="Schmutz J."/>
            <person name="Skrede I."/>
            <person name="Stenlid J."/>
            <person name="Wiebenga A."/>
            <person name="Xie X."/>
            <person name="Kues U."/>
            <person name="Hibbett D.S."/>
            <person name="Hoffmeister D."/>
            <person name="Hogberg N."/>
            <person name="Martin F."/>
            <person name="Grigoriev I.V."/>
            <person name="Watkinson S.C."/>
        </authorList>
    </citation>
    <scope>NUCLEOTIDE SEQUENCE</scope>
    <source>
        <strain evidence="1">S7.9</strain>
    </source>
</reference>
<sequence>MAHQQLLDALKAHGLDPLYMQVFSKASSFEDTPGSVVGIKRAMGILLHLQSTMSIHDLALLMGVPPRNLVRSFFQIQSILQIPEANDRPVQLVHTSLRDFLTTKSRSGVYFNNPSDCHASI</sequence>
<name>F8NUY8_SERL9</name>